<gene>
    <name evidence="3" type="ORF">GCM10009545_08710</name>
    <name evidence="4" type="ORF">GCM10011581_19020</name>
</gene>
<sequence>MTENGKPLADDERPRRDEATPLESAQQPAEQTSDAVRGRIRYQDPEHTTPREPTLAEQRARIAAEKRREEQRRAELEAAERRSQKRRRVMIGGGATVGVVALVAAMYSASEISNETNAVTRYCASEQNGQAVVADVEKCDETYVTSHGGYIDHDSGFIFMPLFIGGPPVPQYRYAYTAPGAPPPSVGSTVPGSSFTKPTGTTIKDTSGKTIQRGGFGINSKSGSSGS</sequence>
<protein>
    <recommendedName>
        <fullName evidence="7">Tat pathway signal protein</fullName>
    </recommendedName>
</protein>
<dbReference type="Proteomes" id="UP001500220">
    <property type="component" value="Unassembled WGS sequence"/>
</dbReference>
<dbReference type="Proteomes" id="UP000597989">
    <property type="component" value="Unassembled WGS sequence"/>
</dbReference>
<keyword evidence="2" id="KW-0812">Transmembrane</keyword>
<keyword evidence="2" id="KW-0472">Membrane</keyword>
<evidence type="ECO:0000256" key="1">
    <source>
        <dbReference type="SAM" id="MobiDB-lite"/>
    </source>
</evidence>
<feature type="region of interest" description="Disordered" evidence="1">
    <location>
        <begin position="1"/>
        <end position="85"/>
    </location>
</feature>
<keyword evidence="6" id="KW-1185">Reference proteome</keyword>
<feature type="compositionally biased region" description="Basic and acidic residues" evidence="1">
    <location>
        <begin position="8"/>
        <end position="19"/>
    </location>
</feature>
<name>A0A917NBU0_9PSEU</name>
<reference evidence="4 5" key="2">
    <citation type="journal article" date="2014" name="Int. J. Syst. Evol. Microbiol.">
        <title>Complete genome sequence of Corynebacterium casei LMG S-19264T (=DSM 44701T), isolated from a smear-ripened cheese.</title>
        <authorList>
            <consortium name="US DOE Joint Genome Institute (JGI-PGF)"/>
            <person name="Walter F."/>
            <person name="Albersmeier A."/>
            <person name="Kalinowski J."/>
            <person name="Ruckert C."/>
        </authorList>
    </citation>
    <scope>NUCLEOTIDE SEQUENCE [LARGE SCALE GENOMIC DNA]</scope>
    <source>
        <strain evidence="4 5">CGMCC 4.7206</strain>
    </source>
</reference>
<comment type="caution">
    <text evidence="4">The sequence shown here is derived from an EMBL/GenBank/DDBJ whole genome shotgun (WGS) entry which is preliminary data.</text>
</comment>
<dbReference type="AlphaFoldDB" id="A0A917NBU0"/>
<reference evidence="3" key="1">
    <citation type="journal article" date="2014" name="Int. J. Syst. Evol. Microbiol.">
        <title>Complete genome of a new Firmicutes species belonging to the dominant human colonic microbiota ('Ruminococcus bicirculans') reveals two chromosomes and a selective capacity to utilize plant glucans.</title>
        <authorList>
            <consortium name="NISC Comparative Sequencing Program"/>
            <person name="Wegmann U."/>
            <person name="Louis P."/>
            <person name="Goesmann A."/>
            <person name="Henrissat B."/>
            <person name="Duncan S.H."/>
            <person name="Flint H.J."/>
        </authorList>
    </citation>
    <scope>NUCLEOTIDE SEQUENCE</scope>
    <source>
        <strain evidence="3">JCM 10664</strain>
    </source>
</reference>
<dbReference type="EMBL" id="BMMT01000005">
    <property type="protein sequence ID" value="GGI81741.1"/>
    <property type="molecule type" value="Genomic_DNA"/>
</dbReference>
<evidence type="ECO:0000256" key="2">
    <source>
        <dbReference type="SAM" id="Phobius"/>
    </source>
</evidence>
<reference evidence="4" key="4">
    <citation type="submission" date="2020-09" db="EMBL/GenBank/DDBJ databases">
        <authorList>
            <person name="Sun Q."/>
            <person name="Zhou Y."/>
        </authorList>
    </citation>
    <scope>NUCLEOTIDE SEQUENCE</scope>
    <source>
        <strain evidence="4">CGMCC 4.7206</strain>
    </source>
</reference>
<keyword evidence="2" id="KW-1133">Transmembrane helix</keyword>
<feature type="compositionally biased region" description="Basic and acidic residues" evidence="1">
    <location>
        <begin position="58"/>
        <end position="82"/>
    </location>
</feature>
<evidence type="ECO:0000313" key="6">
    <source>
        <dbReference type="Proteomes" id="UP001500220"/>
    </source>
</evidence>
<evidence type="ECO:0008006" key="7">
    <source>
        <dbReference type="Google" id="ProtNLM"/>
    </source>
</evidence>
<accession>A0A917NBU0</accession>
<dbReference type="EMBL" id="BAAAHC010000003">
    <property type="protein sequence ID" value="GAA0508875.1"/>
    <property type="molecule type" value="Genomic_DNA"/>
</dbReference>
<evidence type="ECO:0000313" key="5">
    <source>
        <dbReference type="Proteomes" id="UP000597989"/>
    </source>
</evidence>
<feature type="compositionally biased region" description="Polar residues" evidence="1">
    <location>
        <begin position="195"/>
        <end position="210"/>
    </location>
</feature>
<feature type="transmembrane region" description="Helical" evidence="2">
    <location>
        <begin position="89"/>
        <end position="109"/>
    </location>
</feature>
<dbReference type="RefSeq" id="WP_188986937.1">
    <property type="nucleotide sequence ID" value="NZ_BAAAHC010000003.1"/>
</dbReference>
<reference evidence="3" key="5">
    <citation type="submission" date="2023-12" db="EMBL/GenBank/DDBJ databases">
        <authorList>
            <person name="Sun Q."/>
            <person name="Inoue M."/>
        </authorList>
    </citation>
    <scope>NUCLEOTIDE SEQUENCE</scope>
    <source>
        <strain evidence="3">JCM 10664</strain>
    </source>
</reference>
<feature type="compositionally biased region" description="Basic and acidic residues" evidence="1">
    <location>
        <begin position="41"/>
        <end position="50"/>
    </location>
</feature>
<evidence type="ECO:0000313" key="3">
    <source>
        <dbReference type="EMBL" id="GAA0508875.1"/>
    </source>
</evidence>
<feature type="compositionally biased region" description="Polar residues" evidence="1">
    <location>
        <begin position="23"/>
        <end position="34"/>
    </location>
</feature>
<feature type="region of interest" description="Disordered" evidence="1">
    <location>
        <begin position="185"/>
        <end position="227"/>
    </location>
</feature>
<evidence type="ECO:0000313" key="4">
    <source>
        <dbReference type="EMBL" id="GGI81741.1"/>
    </source>
</evidence>
<organism evidence="4 5">
    <name type="scientific">Saccharopolyspora thermophila</name>
    <dbReference type="NCBI Taxonomy" id="89367"/>
    <lineage>
        <taxon>Bacteria</taxon>
        <taxon>Bacillati</taxon>
        <taxon>Actinomycetota</taxon>
        <taxon>Actinomycetes</taxon>
        <taxon>Pseudonocardiales</taxon>
        <taxon>Pseudonocardiaceae</taxon>
        <taxon>Saccharopolyspora</taxon>
    </lineage>
</organism>
<reference evidence="6" key="3">
    <citation type="journal article" date="2019" name="Int. J. Syst. Evol. Microbiol.">
        <title>The Global Catalogue of Microorganisms (GCM) 10K type strain sequencing project: providing services to taxonomists for standard genome sequencing and annotation.</title>
        <authorList>
            <consortium name="The Broad Institute Genomics Platform"/>
            <consortium name="The Broad Institute Genome Sequencing Center for Infectious Disease"/>
            <person name="Wu L."/>
            <person name="Ma J."/>
        </authorList>
    </citation>
    <scope>NUCLEOTIDE SEQUENCE [LARGE SCALE GENOMIC DNA]</scope>
    <source>
        <strain evidence="6">JCM 10664</strain>
    </source>
</reference>
<proteinExistence type="predicted"/>